<keyword evidence="4" id="KW-0238">DNA-binding</keyword>
<feature type="region of interest" description="Disordered" evidence="6">
    <location>
        <begin position="466"/>
        <end position="496"/>
    </location>
</feature>
<accession>A0ABT9H4T8</accession>
<gene>
    <name evidence="9" type="ORF">Q9K01_01650</name>
</gene>
<dbReference type="InterPro" id="IPR027417">
    <property type="entry name" value="P-loop_NTPase"/>
</dbReference>
<proteinExistence type="predicted"/>
<dbReference type="EMBL" id="JAVAIL010000001">
    <property type="protein sequence ID" value="MDP4538332.1"/>
    <property type="molecule type" value="Genomic_DNA"/>
</dbReference>
<evidence type="ECO:0000313" key="10">
    <source>
        <dbReference type="Proteomes" id="UP001235664"/>
    </source>
</evidence>
<dbReference type="PROSITE" id="PS50045">
    <property type="entry name" value="SIGMA54_INTERACT_4"/>
    <property type="match status" value="1"/>
</dbReference>
<dbReference type="Gene3D" id="1.10.8.60">
    <property type="match status" value="1"/>
</dbReference>
<evidence type="ECO:0000256" key="6">
    <source>
        <dbReference type="SAM" id="MobiDB-lite"/>
    </source>
</evidence>
<name>A0ABT9H4T8_9SPHN</name>
<feature type="domain" description="HTH araC/xylS-type" evidence="7">
    <location>
        <begin position="370"/>
        <end position="469"/>
    </location>
</feature>
<evidence type="ECO:0000256" key="3">
    <source>
        <dbReference type="ARBA" id="ARBA00023015"/>
    </source>
</evidence>
<dbReference type="InterPro" id="IPR018062">
    <property type="entry name" value="HTH_AraC-typ_CS"/>
</dbReference>
<dbReference type="PRINTS" id="PR00032">
    <property type="entry name" value="HTHARAC"/>
</dbReference>
<feature type="compositionally biased region" description="Low complexity" evidence="6">
    <location>
        <begin position="24"/>
        <end position="35"/>
    </location>
</feature>
<dbReference type="PANTHER" id="PTHR32071:SF117">
    <property type="entry name" value="PTS-DEPENDENT DIHYDROXYACETONE KINASE OPERON REGULATORY PROTEIN-RELATED"/>
    <property type="match status" value="1"/>
</dbReference>
<reference evidence="9 10" key="1">
    <citation type="submission" date="2023-08" db="EMBL/GenBank/DDBJ databases">
        <title>genomic of DY56.</title>
        <authorList>
            <person name="Wang Y."/>
        </authorList>
    </citation>
    <scope>NUCLEOTIDE SEQUENCE [LARGE SCALE GENOMIC DNA]</scope>
    <source>
        <strain evidence="9 10">DY56-A-20</strain>
    </source>
</reference>
<dbReference type="Gene3D" id="3.40.50.300">
    <property type="entry name" value="P-loop containing nucleotide triphosphate hydrolases"/>
    <property type="match status" value="1"/>
</dbReference>
<organism evidence="9 10">
    <name type="scientific">Qipengyuania benthica</name>
    <dbReference type="NCBI Taxonomy" id="3067651"/>
    <lineage>
        <taxon>Bacteria</taxon>
        <taxon>Pseudomonadati</taxon>
        <taxon>Pseudomonadota</taxon>
        <taxon>Alphaproteobacteria</taxon>
        <taxon>Sphingomonadales</taxon>
        <taxon>Erythrobacteraceae</taxon>
        <taxon>Qipengyuania</taxon>
    </lineage>
</organism>
<dbReference type="Pfam" id="PF12833">
    <property type="entry name" value="HTH_18"/>
    <property type="match status" value="1"/>
</dbReference>
<evidence type="ECO:0000256" key="1">
    <source>
        <dbReference type="ARBA" id="ARBA00022741"/>
    </source>
</evidence>
<dbReference type="InterPro" id="IPR020449">
    <property type="entry name" value="Tscrpt_reg_AraC-type_HTH"/>
</dbReference>
<evidence type="ECO:0000256" key="5">
    <source>
        <dbReference type="ARBA" id="ARBA00023163"/>
    </source>
</evidence>
<protein>
    <submittedName>
        <fullName evidence="9">Helix-turn-helix domain-containing protein</fullName>
    </submittedName>
</protein>
<evidence type="ECO:0000256" key="2">
    <source>
        <dbReference type="ARBA" id="ARBA00022840"/>
    </source>
</evidence>
<keyword evidence="10" id="KW-1185">Reference proteome</keyword>
<dbReference type="SUPFAM" id="SSF46689">
    <property type="entry name" value="Homeodomain-like"/>
    <property type="match status" value="1"/>
</dbReference>
<feature type="region of interest" description="Disordered" evidence="6">
    <location>
        <begin position="1"/>
        <end position="35"/>
    </location>
</feature>
<keyword evidence="1" id="KW-0547">Nucleotide-binding</keyword>
<dbReference type="Pfam" id="PF14532">
    <property type="entry name" value="Sigma54_activ_2"/>
    <property type="match status" value="1"/>
</dbReference>
<evidence type="ECO:0000313" key="9">
    <source>
        <dbReference type="EMBL" id="MDP4538332.1"/>
    </source>
</evidence>
<dbReference type="PANTHER" id="PTHR32071">
    <property type="entry name" value="TRANSCRIPTIONAL REGULATORY PROTEIN"/>
    <property type="match status" value="1"/>
</dbReference>
<dbReference type="Gene3D" id="1.10.10.60">
    <property type="entry name" value="Homeodomain-like"/>
    <property type="match status" value="1"/>
</dbReference>
<evidence type="ECO:0000259" key="7">
    <source>
        <dbReference type="PROSITE" id="PS01124"/>
    </source>
</evidence>
<dbReference type="RefSeq" id="WP_305928473.1">
    <property type="nucleotide sequence ID" value="NZ_JAVAIL010000001.1"/>
</dbReference>
<dbReference type="InterPro" id="IPR009057">
    <property type="entry name" value="Homeodomain-like_sf"/>
</dbReference>
<keyword evidence="5" id="KW-0804">Transcription</keyword>
<dbReference type="SMART" id="SM00342">
    <property type="entry name" value="HTH_ARAC"/>
    <property type="match status" value="1"/>
</dbReference>
<dbReference type="PROSITE" id="PS01124">
    <property type="entry name" value="HTH_ARAC_FAMILY_2"/>
    <property type="match status" value="1"/>
</dbReference>
<keyword evidence="3" id="KW-0805">Transcription regulation</keyword>
<comment type="caution">
    <text evidence="9">The sequence shown here is derived from an EMBL/GenBank/DDBJ whole genome shotgun (WGS) entry which is preliminary data.</text>
</comment>
<dbReference type="Pfam" id="PF25601">
    <property type="entry name" value="AAA_lid_14"/>
    <property type="match status" value="1"/>
</dbReference>
<sequence length="496" mass="54605">MHLNEIGSLTVERQAREPVSRWQAPSEASATAATVTSNSELDHEISYAGRKLGRMRARTTGARATTGPYPDLLPQFARQCGRLVMRDRLEKWSLGRLGQPLRLIGLSGAMRDLDRFVEIASASPLPVLLHGEFGTEKLAAAAAIHCSGPRPEKPFVAVDCSDPDAAPADWLDRSKGGTLYLSAIDRLSSPLQSALPRHLPSRLALWPHTASQRAPRIIASTTLDLAPLVADGRFSRELAIELSVLEARLPPIRERTGDIAALMRDTIARLGYDADEKITQDLLSACLAYDWPENCAEFERLLARLATMTGAAPIDAAAIRRHAPLLAKGQSEPPGTISIWTPPRTTLLDRWALRAIDPDEDFAELDDTLAKALRHMGKRFEETIDLAELAAIGGVAPLRMSELFRSAIGVSFKKLLRQIRILAACERLASQPALSITQLAFEVGFGDLSYFERSFRSAMGETPRQFRQRRRLGKQAAPRPLLSDSGRYSSELRWEA</sequence>
<feature type="domain" description="Sigma-54 factor interaction" evidence="8">
    <location>
        <begin position="103"/>
        <end position="307"/>
    </location>
</feature>
<evidence type="ECO:0000259" key="8">
    <source>
        <dbReference type="PROSITE" id="PS50045"/>
    </source>
</evidence>
<dbReference type="PROSITE" id="PS00041">
    <property type="entry name" value="HTH_ARAC_FAMILY_1"/>
    <property type="match status" value="1"/>
</dbReference>
<dbReference type="Proteomes" id="UP001235664">
    <property type="component" value="Unassembled WGS sequence"/>
</dbReference>
<keyword evidence="2" id="KW-0067">ATP-binding</keyword>
<dbReference type="InterPro" id="IPR002078">
    <property type="entry name" value="Sigma_54_int"/>
</dbReference>
<dbReference type="InterPro" id="IPR018060">
    <property type="entry name" value="HTH_AraC"/>
</dbReference>
<evidence type="ECO:0000256" key="4">
    <source>
        <dbReference type="ARBA" id="ARBA00023125"/>
    </source>
</evidence>
<dbReference type="SUPFAM" id="SSF52540">
    <property type="entry name" value="P-loop containing nucleoside triphosphate hydrolases"/>
    <property type="match status" value="1"/>
</dbReference>
<dbReference type="InterPro" id="IPR058031">
    <property type="entry name" value="AAA_lid_NorR"/>
</dbReference>